<dbReference type="EMBL" id="JAQQKW010000001">
    <property type="protein sequence ID" value="MDC7692803.1"/>
    <property type="molecule type" value="Genomic_DNA"/>
</dbReference>
<feature type="region of interest" description="Disordered" evidence="1">
    <location>
        <begin position="40"/>
        <end position="66"/>
    </location>
</feature>
<accession>A0ABT5I9Z2</accession>
<reference evidence="2 3" key="1">
    <citation type="submission" date="2023-01" db="EMBL/GenBank/DDBJ databases">
        <title>Novel species of the genus Asticcacaulis isolated from rivers.</title>
        <authorList>
            <person name="Lu H."/>
        </authorList>
    </citation>
    <scope>NUCLEOTIDE SEQUENCE [LARGE SCALE GENOMIC DNA]</scope>
    <source>
        <strain evidence="2 3">DXS10W</strain>
    </source>
</reference>
<protein>
    <submittedName>
        <fullName evidence="2">Uncharacterized protein</fullName>
    </submittedName>
</protein>
<evidence type="ECO:0000256" key="1">
    <source>
        <dbReference type="SAM" id="MobiDB-lite"/>
    </source>
</evidence>
<proteinExistence type="predicted"/>
<dbReference type="Proteomes" id="UP001216595">
    <property type="component" value="Unassembled WGS sequence"/>
</dbReference>
<sequence length="66" mass="7173">MAKKGPLGEAHPQSQNPLQDALIILFGDLAHIEMAGQPDRCEKAAWQKKTKGESPHGRNQEGRGKA</sequence>
<evidence type="ECO:0000313" key="2">
    <source>
        <dbReference type="EMBL" id="MDC7692803.1"/>
    </source>
</evidence>
<name>A0ABT5I9Z2_9CAUL</name>
<gene>
    <name evidence="2" type="ORF">PQU94_00765</name>
</gene>
<organism evidence="2 3">
    <name type="scientific">Asticcacaulis currens</name>
    <dbReference type="NCBI Taxonomy" id="2984210"/>
    <lineage>
        <taxon>Bacteria</taxon>
        <taxon>Pseudomonadati</taxon>
        <taxon>Pseudomonadota</taxon>
        <taxon>Alphaproteobacteria</taxon>
        <taxon>Caulobacterales</taxon>
        <taxon>Caulobacteraceae</taxon>
        <taxon>Asticcacaulis</taxon>
    </lineage>
</organism>
<evidence type="ECO:0000313" key="3">
    <source>
        <dbReference type="Proteomes" id="UP001216595"/>
    </source>
</evidence>
<keyword evidence="3" id="KW-1185">Reference proteome</keyword>
<comment type="caution">
    <text evidence="2">The sequence shown here is derived from an EMBL/GenBank/DDBJ whole genome shotgun (WGS) entry which is preliminary data.</text>
</comment>